<keyword evidence="1" id="KW-0812">Transmembrane</keyword>
<organism evidence="2 3">
    <name type="scientific">Arabidopsis thaliana x Arabidopsis arenosa</name>
    <dbReference type="NCBI Taxonomy" id="1240361"/>
    <lineage>
        <taxon>Eukaryota</taxon>
        <taxon>Viridiplantae</taxon>
        <taxon>Streptophyta</taxon>
        <taxon>Embryophyta</taxon>
        <taxon>Tracheophyta</taxon>
        <taxon>Spermatophyta</taxon>
        <taxon>Magnoliopsida</taxon>
        <taxon>eudicotyledons</taxon>
        <taxon>Gunneridae</taxon>
        <taxon>Pentapetalae</taxon>
        <taxon>rosids</taxon>
        <taxon>malvids</taxon>
        <taxon>Brassicales</taxon>
        <taxon>Brassicaceae</taxon>
        <taxon>Camelineae</taxon>
        <taxon>Arabidopsis</taxon>
    </lineage>
</organism>
<evidence type="ECO:0000313" key="2">
    <source>
        <dbReference type="EMBL" id="KAG7602696.1"/>
    </source>
</evidence>
<evidence type="ECO:0000256" key="1">
    <source>
        <dbReference type="SAM" id="Phobius"/>
    </source>
</evidence>
<dbReference type="EMBL" id="JAEFBK010000005">
    <property type="protein sequence ID" value="KAG7602696.1"/>
    <property type="molecule type" value="Genomic_DNA"/>
</dbReference>
<comment type="caution">
    <text evidence="2">The sequence shown here is derived from an EMBL/GenBank/DDBJ whole genome shotgun (WGS) entry which is preliminary data.</text>
</comment>
<sequence>MFFFFSSFLMCKKGMVTYFELWTHKAKHVCRACDPSGRFVGRDEESSIGRLNNHIFSMLKARCPLEDKTACAIKQSRALLSHIRFENDVSAFETLITSERHFMTIVDLFLYILIYGRCVLLFHYKTKKL</sequence>
<evidence type="ECO:0000313" key="3">
    <source>
        <dbReference type="Proteomes" id="UP000694240"/>
    </source>
</evidence>
<reference evidence="2 3" key="1">
    <citation type="submission" date="2020-12" db="EMBL/GenBank/DDBJ databases">
        <title>Concerted genomic and epigenomic changes stabilize Arabidopsis allopolyploids.</title>
        <authorList>
            <person name="Chen Z."/>
        </authorList>
    </citation>
    <scope>NUCLEOTIDE SEQUENCE [LARGE SCALE GENOMIC DNA]</scope>
    <source>
        <strain evidence="2">Allo738</strain>
        <tissue evidence="2">Leaf</tissue>
    </source>
</reference>
<dbReference type="AlphaFoldDB" id="A0A8T2CWA4"/>
<keyword evidence="1" id="KW-0472">Membrane</keyword>
<proteinExistence type="predicted"/>
<gene>
    <name evidence="2" type="ORF">ISN45_At05g017360</name>
</gene>
<feature type="transmembrane region" description="Helical" evidence="1">
    <location>
        <begin position="102"/>
        <end position="124"/>
    </location>
</feature>
<keyword evidence="1" id="KW-1133">Transmembrane helix</keyword>
<feature type="non-terminal residue" evidence="2">
    <location>
        <position position="129"/>
    </location>
</feature>
<keyword evidence="3" id="KW-1185">Reference proteome</keyword>
<accession>A0A8T2CWA4</accession>
<name>A0A8T2CWA4_9BRAS</name>
<dbReference type="Proteomes" id="UP000694240">
    <property type="component" value="Chromosome 5"/>
</dbReference>
<protein>
    <submittedName>
        <fullName evidence="2">Uncharacterized protein</fullName>
    </submittedName>
</protein>